<dbReference type="Proteomes" id="UP000235145">
    <property type="component" value="Unassembled WGS sequence"/>
</dbReference>
<evidence type="ECO:0000256" key="1">
    <source>
        <dbReference type="ARBA" id="ARBA00004245"/>
    </source>
</evidence>
<comment type="caution">
    <text evidence="8">The sequence shown here is derived from an EMBL/GenBank/DDBJ whole genome shotgun (WGS) entry which is preliminary data.</text>
</comment>
<keyword evidence="4 7" id="KW-0963">Cytoplasm</keyword>
<dbReference type="Pfam" id="PF01115">
    <property type="entry name" value="F_actin_cap_B"/>
    <property type="match status" value="1"/>
</dbReference>
<dbReference type="PROSITE" id="PS00231">
    <property type="entry name" value="F_ACTIN_CAPPING_BETA"/>
    <property type="match status" value="1"/>
</dbReference>
<keyword evidence="5 7" id="KW-0009">Actin-binding</keyword>
<evidence type="ECO:0000256" key="5">
    <source>
        <dbReference type="ARBA" id="ARBA00023203"/>
    </source>
</evidence>
<dbReference type="GO" id="GO:0051016">
    <property type="term" value="P:barbed-end actin filament capping"/>
    <property type="evidence" value="ECO:0000318"/>
    <property type="project" value="GO_Central"/>
</dbReference>
<evidence type="ECO:0000256" key="3">
    <source>
        <dbReference type="ARBA" id="ARBA00022467"/>
    </source>
</evidence>
<gene>
    <name evidence="8" type="ORF">LSAT_V11C800417850</name>
</gene>
<dbReference type="GO" id="GO:0051015">
    <property type="term" value="F:actin filament binding"/>
    <property type="evidence" value="ECO:0000318"/>
    <property type="project" value="GO_Central"/>
</dbReference>
<dbReference type="SUPFAM" id="SSF90096">
    <property type="entry name" value="Subunits of heterodimeric actin filament capping protein Capz"/>
    <property type="match status" value="1"/>
</dbReference>
<keyword evidence="6 7" id="KW-0206">Cytoskeleton</keyword>
<dbReference type="GO" id="GO:0030036">
    <property type="term" value="P:actin cytoskeleton organization"/>
    <property type="evidence" value="ECO:0007669"/>
    <property type="project" value="InterPro"/>
</dbReference>
<dbReference type="AlphaFoldDB" id="A0A9R1UPH0"/>
<comment type="similarity">
    <text evidence="2 7">Belongs to the F-actin-capping protein beta subunit family.</text>
</comment>
<proteinExistence type="inferred from homology"/>
<name>A0A9R1UPH0_LACSA</name>
<dbReference type="PANTHER" id="PTHR10619">
    <property type="entry name" value="F-ACTIN-CAPPING PROTEIN SUBUNIT BETA"/>
    <property type="match status" value="1"/>
</dbReference>
<dbReference type="InterPro" id="IPR042276">
    <property type="entry name" value="CapZ_alpha/beta_2"/>
</dbReference>
<comment type="subcellular location">
    <subcellularLocation>
        <location evidence="1 7">Cytoplasm</location>
        <location evidence="1 7">Cytoskeleton</location>
    </subcellularLocation>
</comment>
<dbReference type="GO" id="GO:0000902">
    <property type="term" value="P:cell morphogenesis"/>
    <property type="evidence" value="ECO:0000318"/>
    <property type="project" value="GO_Central"/>
</dbReference>
<accession>A0A9R1UPH0</accession>
<sequence>MKQKGVKPGLDHYMCIINMLIKAGQLNEALSFIVSTPSKWDVFAWTALLSACRLSRVLCDVDSAKEFILCDYNRDADSYTSPWSNKYHPPLEEGLYPSPELRTLEIEANEVFSVYRDQYYEGGTSSMYLWEDDEKEGFLACFLIKKDGSKYAHGVRGYLNEEGWDAIHLIEVGPEVEGMADYCLISTLMLSMTTDHENSGTFSLSGSIRRQVYDLLILIMSD</sequence>
<dbReference type="InterPro" id="IPR001698">
    <property type="entry name" value="CAPZB"/>
</dbReference>
<evidence type="ECO:0000256" key="6">
    <source>
        <dbReference type="ARBA" id="ARBA00023212"/>
    </source>
</evidence>
<dbReference type="PANTHER" id="PTHR10619:SF0">
    <property type="entry name" value="F-ACTIN-CAPPING PROTEIN SUBUNIT BETA ISOFORMS 1 AND 2"/>
    <property type="match status" value="1"/>
</dbReference>
<dbReference type="Gene3D" id="3.90.1150.210">
    <property type="entry name" value="F-actin capping protein, beta subunit"/>
    <property type="match status" value="1"/>
</dbReference>
<evidence type="ECO:0000256" key="4">
    <source>
        <dbReference type="ARBA" id="ARBA00022490"/>
    </source>
</evidence>
<dbReference type="GO" id="GO:0008290">
    <property type="term" value="C:F-actin capping protein complex"/>
    <property type="evidence" value="ECO:0000318"/>
    <property type="project" value="GO_Central"/>
</dbReference>
<dbReference type="InterPro" id="IPR019771">
    <property type="entry name" value="F-actin_capping_bsu_CS"/>
</dbReference>
<keyword evidence="3 7" id="KW-0117">Actin capping</keyword>
<dbReference type="InterPro" id="IPR037282">
    <property type="entry name" value="CapZ_alpha/beta"/>
</dbReference>
<reference evidence="8 9" key="1">
    <citation type="journal article" date="2017" name="Nat. Commun.">
        <title>Genome assembly with in vitro proximity ligation data and whole-genome triplication in lettuce.</title>
        <authorList>
            <person name="Reyes-Chin-Wo S."/>
            <person name="Wang Z."/>
            <person name="Yang X."/>
            <person name="Kozik A."/>
            <person name="Arikit S."/>
            <person name="Song C."/>
            <person name="Xia L."/>
            <person name="Froenicke L."/>
            <person name="Lavelle D.O."/>
            <person name="Truco M.J."/>
            <person name="Xia R."/>
            <person name="Zhu S."/>
            <person name="Xu C."/>
            <person name="Xu H."/>
            <person name="Xu X."/>
            <person name="Cox K."/>
            <person name="Korf I."/>
            <person name="Meyers B.C."/>
            <person name="Michelmore R.W."/>
        </authorList>
    </citation>
    <scope>NUCLEOTIDE SEQUENCE [LARGE SCALE GENOMIC DNA]</scope>
    <source>
        <strain evidence="9">cv. Salinas</strain>
        <tissue evidence="8">Seedlings</tissue>
    </source>
</reference>
<evidence type="ECO:0000313" key="9">
    <source>
        <dbReference type="Proteomes" id="UP000235145"/>
    </source>
</evidence>
<dbReference type="GO" id="GO:0005737">
    <property type="term" value="C:cytoplasm"/>
    <property type="evidence" value="ECO:0007669"/>
    <property type="project" value="InterPro"/>
</dbReference>
<comment type="subunit">
    <text evidence="7">Heterodimer of an alpha and a beta subunit.</text>
</comment>
<dbReference type="Gene3D" id="1.20.58.570">
    <property type="match status" value="1"/>
</dbReference>
<comment type="function">
    <text evidence="7">F-actin-capping proteins bind in a Ca(2+)-independent manner to the fast growing ends of actin filaments (barbed end) thereby blocking the exchange of subunits at these ends. Unlike other capping proteins (such as gelsolin and severin), these proteins do not sever actin filaments.</text>
</comment>
<dbReference type="EMBL" id="NBSK02000008">
    <property type="protein sequence ID" value="KAJ0190545.1"/>
    <property type="molecule type" value="Genomic_DNA"/>
</dbReference>
<evidence type="ECO:0000256" key="2">
    <source>
        <dbReference type="ARBA" id="ARBA00006039"/>
    </source>
</evidence>
<dbReference type="InterPro" id="IPR043175">
    <property type="entry name" value="CAPZB_N"/>
</dbReference>
<organism evidence="8 9">
    <name type="scientific">Lactuca sativa</name>
    <name type="common">Garden lettuce</name>
    <dbReference type="NCBI Taxonomy" id="4236"/>
    <lineage>
        <taxon>Eukaryota</taxon>
        <taxon>Viridiplantae</taxon>
        <taxon>Streptophyta</taxon>
        <taxon>Embryophyta</taxon>
        <taxon>Tracheophyta</taxon>
        <taxon>Spermatophyta</taxon>
        <taxon>Magnoliopsida</taxon>
        <taxon>eudicotyledons</taxon>
        <taxon>Gunneridae</taxon>
        <taxon>Pentapetalae</taxon>
        <taxon>asterids</taxon>
        <taxon>campanulids</taxon>
        <taxon>Asterales</taxon>
        <taxon>Asteraceae</taxon>
        <taxon>Cichorioideae</taxon>
        <taxon>Cichorieae</taxon>
        <taxon>Lactucinae</taxon>
        <taxon>Lactuca</taxon>
    </lineage>
</organism>
<dbReference type="PRINTS" id="PR00192">
    <property type="entry name" value="FACTINCAPB"/>
</dbReference>
<evidence type="ECO:0000313" key="8">
    <source>
        <dbReference type="EMBL" id="KAJ0190545.1"/>
    </source>
</evidence>
<evidence type="ECO:0000256" key="7">
    <source>
        <dbReference type="RuleBase" id="RU365078"/>
    </source>
</evidence>
<keyword evidence="9" id="KW-1185">Reference proteome</keyword>
<protein>
    <recommendedName>
        <fullName evidence="7">F-actin-capping protein subunit beta</fullName>
    </recommendedName>
</protein>